<evidence type="ECO:0000256" key="2">
    <source>
        <dbReference type="ARBA" id="ARBA00005568"/>
    </source>
</evidence>
<dbReference type="InterPro" id="IPR005000">
    <property type="entry name" value="Aldolase/citrate-lyase_domain"/>
</dbReference>
<name>A0A344PKG6_9RHOB</name>
<keyword evidence="3 6" id="KW-0479">Metal-binding</keyword>
<evidence type="ECO:0000256" key="1">
    <source>
        <dbReference type="ARBA" id="ARBA00001946"/>
    </source>
</evidence>
<evidence type="ECO:0000256" key="5">
    <source>
        <dbReference type="PIRSR" id="PIRSR015582-1"/>
    </source>
</evidence>
<dbReference type="RefSeq" id="WP_114076190.1">
    <property type="nucleotide sequence ID" value="NZ_CP030918.1"/>
</dbReference>
<feature type="binding site" evidence="5">
    <location>
        <position position="67"/>
    </location>
    <ligand>
        <name>substrate</name>
    </ligand>
</feature>
<dbReference type="PANTHER" id="PTHR32308">
    <property type="entry name" value="LYASE BETA SUBUNIT, PUTATIVE (AFU_ORTHOLOGUE AFUA_4G13030)-RELATED"/>
    <property type="match status" value="1"/>
</dbReference>
<accession>A0A344PKG6</accession>
<dbReference type="InterPro" id="IPR015813">
    <property type="entry name" value="Pyrv/PenolPyrv_kinase-like_dom"/>
</dbReference>
<feature type="domain" description="HpcH/HpaI aldolase/citrate lyase" evidence="7">
    <location>
        <begin position="7"/>
        <end position="211"/>
    </location>
</feature>
<evidence type="ECO:0000256" key="3">
    <source>
        <dbReference type="ARBA" id="ARBA00022723"/>
    </source>
</evidence>
<dbReference type="GO" id="GO:0016829">
    <property type="term" value="F:lyase activity"/>
    <property type="evidence" value="ECO:0007669"/>
    <property type="project" value="UniProtKB-KW"/>
</dbReference>
<dbReference type="PIRSF" id="PIRSF015582">
    <property type="entry name" value="Cit_lyase_B"/>
    <property type="match status" value="1"/>
</dbReference>
<dbReference type="GO" id="GO:0006107">
    <property type="term" value="P:oxaloacetate metabolic process"/>
    <property type="evidence" value="ECO:0007669"/>
    <property type="project" value="TreeGrafter"/>
</dbReference>
<feature type="binding site" evidence="5">
    <location>
        <position position="117"/>
    </location>
    <ligand>
        <name>substrate</name>
    </ligand>
</feature>
<gene>
    <name evidence="8" type="ORF">DRW48_09375</name>
</gene>
<dbReference type="AlphaFoldDB" id="A0A344PKG6"/>
<evidence type="ECO:0000259" key="7">
    <source>
        <dbReference type="Pfam" id="PF03328"/>
    </source>
</evidence>
<proteinExistence type="inferred from homology"/>
<organism evidence="8 9">
    <name type="scientific">Paracoccus suum</name>
    <dbReference type="NCBI Taxonomy" id="2259340"/>
    <lineage>
        <taxon>Bacteria</taxon>
        <taxon>Pseudomonadati</taxon>
        <taxon>Pseudomonadota</taxon>
        <taxon>Alphaproteobacteria</taxon>
        <taxon>Rhodobacterales</taxon>
        <taxon>Paracoccaceae</taxon>
        <taxon>Paracoccus</taxon>
    </lineage>
</organism>
<dbReference type="Gene3D" id="3.20.20.60">
    <property type="entry name" value="Phosphoenolpyruvate-binding domains"/>
    <property type="match status" value="1"/>
</dbReference>
<dbReference type="OrthoDB" id="9800547at2"/>
<dbReference type="PANTHER" id="PTHR32308:SF10">
    <property type="entry name" value="CITRATE LYASE SUBUNIT BETA"/>
    <property type="match status" value="1"/>
</dbReference>
<comment type="cofactor">
    <cofactor evidence="1">
        <name>Mg(2+)</name>
        <dbReference type="ChEBI" id="CHEBI:18420"/>
    </cofactor>
</comment>
<keyword evidence="9" id="KW-1185">Reference proteome</keyword>
<feature type="binding site" evidence="6">
    <location>
        <position position="117"/>
    </location>
    <ligand>
        <name>Mg(2+)</name>
        <dbReference type="ChEBI" id="CHEBI:18420"/>
    </ligand>
</feature>
<comment type="similarity">
    <text evidence="2">Belongs to the HpcH/HpaI aldolase family.</text>
</comment>
<feature type="binding site" evidence="6">
    <location>
        <position position="143"/>
    </location>
    <ligand>
        <name>Mg(2+)</name>
        <dbReference type="ChEBI" id="CHEBI:18420"/>
    </ligand>
</feature>
<dbReference type="SUPFAM" id="SSF51621">
    <property type="entry name" value="Phosphoenolpyruvate/pyruvate domain"/>
    <property type="match status" value="1"/>
</dbReference>
<evidence type="ECO:0000256" key="6">
    <source>
        <dbReference type="PIRSR" id="PIRSR015582-2"/>
    </source>
</evidence>
<dbReference type="GO" id="GO:0000287">
    <property type="term" value="F:magnesium ion binding"/>
    <property type="evidence" value="ECO:0007669"/>
    <property type="project" value="TreeGrafter"/>
</dbReference>
<dbReference type="InterPro" id="IPR040442">
    <property type="entry name" value="Pyrv_kinase-like_dom_sf"/>
</dbReference>
<dbReference type="Proteomes" id="UP000252023">
    <property type="component" value="Chromosome"/>
</dbReference>
<evidence type="ECO:0000256" key="4">
    <source>
        <dbReference type="ARBA" id="ARBA00022842"/>
    </source>
</evidence>
<keyword evidence="4 6" id="KW-0460">Magnesium</keyword>
<keyword evidence="8" id="KW-0456">Lyase</keyword>
<evidence type="ECO:0000313" key="8">
    <source>
        <dbReference type="EMBL" id="AXC49871.1"/>
    </source>
</evidence>
<dbReference type="KEGG" id="pars:DRW48_09375"/>
<reference evidence="9" key="1">
    <citation type="submission" date="2018-07" db="EMBL/GenBank/DDBJ databases">
        <title>Genome sequencing of Paracoccus sp. SC2-6.</title>
        <authorList>
            <person name="Heo J."/>
            <person name="Kim S.-J."/>
            <person name="Kwon S.-W."/>
        </authorList>
    </citation>
    <scope>NUCLEOTIDE SEQUENCE [LARGE SCALE GENOMIC DNA]</scope>
    <source>
        <strain evidence="9">SC2-6</strain>
    </source>
</reference>
<dbReference type="InterPro" id="IPR011206">
    <property type="entry name" value="Citrate_lyase_beta/mcl1/mcl2"/>
</dbReference>
<sequence length="291" mass="29554">MTPILCRSALYVPASNPRALDKACGLPADAIILDLEDAVAPSQKVAARANLRDVLAADFGGRPRIVRINALAGPWGADDLAAATGADAVLVPKVGGAADSAAVAERAAGVPLWAMIETAAGVLNAGAIAAHPAVAALVMGTNDLAADLRLPAEAGRAPLATALSMSVLAARAHGRLILDGVFPDLRDPAGLEDECAAGRQLGFDGKTVIHPNQIAAANAAFAPTEAEIELARRQIDAFDSAAAEGRGVAVLGGRIVENLHAAMARRTLAQAEAIAARRQPAQITAQEQPPA</sequence>
<dbReference type="Pfam" id="PF03328">
    <property type="entry name" value="HpcH_HpaI"/>
    <property type="match status" value="1"/>
</dbReference>
<dbReference type="EMBL" id="CP030918">
    <property type="protein sequence ID" value="AXC49871.1"/>
    <property type="molecule type" value="Genomic_DNA"/>
</dbReference>
<protein>
    <submittedName>
        <fullName evidence="8">CoA ester lyase</fullName>
    </submittedName>
</protein>
<evidence type="ECO:0000313" key="9">
    <source>
        <dbReference type="Proteomes" id="UP000252023"/>
    </source>
</evidence>